<organism evidence="1 2">
    <name type="scientific">Candidatus Buchananbacteria bacterium CG10_big_fil_rev_8_21_14_0_10_42_9</name>
    <dbReference type="NCBI Taxonomy" id="1974526"/>
    <lineage>
        <taxon>Bacteria</taxon>
        <taxon>Candidatus Buchananiibacteriota</taxon>
    </lineage>
</organism>
<comment type="caution">
    <text evidence="1">The sequence shown here is derived from an EMBL/GenBank/DDBJ whole genome shotgun (WGS) entry which is preliminary data.</text>
</comment>
<dbReference type="EMBL" id="PEZZ01000024">
    <property type="protein sequence ID" value="PIS05029.1"/>
    <property type="molecule type" value="Genomic_DNA"/>
</dbReference>
<dbReference type="Proteomes" id="UP000230935">
    <property type="component" value="Unassembled WGS sequence"/>
</dbReference>
<evidence type="ECO:0000313" key="1">
    <source>
        <dbReference type="EMBL" id="PIS05029.1"/>
    </source>
</evidence>
<protein>
    <submittedName>
        <fullName evidence="1">Uncharacterized protein</fullName>
    </submittedName>
</protein>
<gene>
    <name evidence="1" type="ORF">COT81_03160</name>
</gene>
<name>A0A2H0W0Y9_9BACT</name>
<feature type="non-terminal residue" evidence="1">
    <location>
        <position position="1"/>
    </location>
</feature>
<sequence length="83" mass="9674">NEERDMRFIPEHIKKWIEIPNPVYLGSKSRLKGGKDKFSLDELRGQFENDIANWGNVDHSTIQLIHDELDPNAYHAVVSRKES</sequence>
<reference evidence="2" key="1">
    <citation type="submission" date="2017-09" db="EMBL/GenBank/DDBJ databases">
        <title>Depth-based differentiation of microbial function through sediment-hosted aquifers and enrichment of novel symbionts in the deep terrestrial subsurface.</title>
        <authorList>
            <person name="Probst A.J."/>
            <person name="Ladd B."/>
            <person name="Jarett J.K."/>
            <person name="Geller-Mcgrath D.E."/>
            <person name="Sieber C.M.K."/>
            <person name="Emerson J.B."/>
            <person name="Anantharaman K."/>
            <person name="Thomas B.C."/>
            <person name="Malmstrom R."/>
            <person name="Stieglmeier M."/>
            <person name="Klingl A."/>
            <person name="Woyke T."/>
            <person name="Ryan C.M."/>
            <person name="Banfield J.F."/>
        </authorList>
    </citation>
    <scope>NUCLEOTIDE SEQUENCE [LARGE SCALE GENOMIC DNA]</scope>
</reference>
<dbReference type="AlphaFoldDB" id="A0A2H0W0Y9"/>
<evidence type="ECO:0000313" key="2">
    <source>
        <dbReference type="Proteomes" id="UP000230935"/>
    </source>
</evidence>
<proteinExistence type="predicted"/>
<accession>A0A2H0W0Y9</accession>